<feature type="chain" id="PRO_5035883688" evidence="1">
    <location>
        <begin position="23"/>
        <end position="645"/>
    </location>
</feature>
<reference evidence="2" key="1">
    <citation type="submission" date="2021-01" db="EMBL/GenBank/DDBJ databases">
        <title>Phytophthora aleatoria, a newly-described species from Pinus radiata is distinct from Phytophthora cactorum isolates based on comparative genomics.</title>
        <authorList>
            <person name="Mcdougal R."/>
            <person name="Panda P."/>
            <person name="Williams N."/>
            <person name="Studholme D.J."/>
        </authorList>
    </citation>
    <scope>NUCLEOTIDE SEQUENCE</scope>
    <source>
        <strain evidence="2">NZFS 3830</strain>
    </source>
</reference>
<proteinExistence type="predicted"/>
<evidence type="ECO:0000313" key="3">
    <source>
        <dbReference type="Proteomes" id="UP000688947"/>
    </source>
</evidence>
<keyword evidence="1" id="KW-0732">Signal</keyword>
<dbReference type="Proteomes" id="UP000688947">
    <property type="component" value="Unassembled WGS sequence"/>
</dbReference>
<organism evidence="2 3">
    <name type="scientific">Phytophthora cactorum</name>
    <dbReference type="NCBI Taxonomy" id="29920"/>
    <lineage>
        <taxon>Eukaryota</taxon>
        <taxon>Sar</taxon>
        <taxon>Stramenopiles</taxon>
        <taxon>Oomycota</taxon>
        <taxon>Peronosporomycetes</taxon>
        <taxon>Peronosporales</taxon>
        <taxon>Peronosporaceae</taxon>
        <taxon>Phytophthora</taxon>
    </lineage>
</organism>
<name>A0A8T1TK25_9STRA</name>
<protein>
    <submittedName>
        <fullName evidence="2">Uncharacterized protein</fullName>
    </submittedName>
</protein>
<comment type="caution">
    <text evidence="2">The sequence shown here is derived from an EMBL/GenBank/DDBJ whole genome shotgun (WGS) entry which is preliminary data.</text>
</comment>
<feature type="signal peptide" evidence="1">
    <location>
        <begin position="1"/>
        <end position="22"/>
    </location>
</feature>
<sequence length="645" mass="69562">MAWLTVLFASLAVLANTPGSTGMIVTKNGTPRPTIAAPTVVRRSGSGSASFVSGSGSIESIIEALSASASGSASGMVSFAAIFDAVSTSGSGSAQSSGSSKSLGSTSVASVEDDKVTVTSSTSSNYSALITYGSGNSYELATPLTAKSSVVPTYRNWVGPKVVQSDAACWREAHIMDECPSNYDRHEATNTCWAECPIEFPVRCGVECVRQNDDCGREIFYKVSSIINVGLNGIMDNWFGKFALMAKKVRTAVYCSCMILSLIRAMLRYIRSIKSADPQSSQAKILTALYQSNAVVVELPITIKYCMGDKPTKSWWLADRVIASTQFILSQVLAHDDEIITSWDRFKSFLKGANFTAPPEQITEGEIGYLTDALKSKSTCGHDLQGLVDRTWATIEALREQNPGITEDQLRVAVQDTELVKTDIAMVTSNCMELLIEQSNEVTAYTTRDKIRKTFGVIINDLITKGKSNNGTSYKANEYTYTALNQGLNFWVVTGFDMTGISSMISDYFMAICGPTQFIGEVDDGSHPDTLGLNIIQKAFQNSTMVWTKKGDGEVIINFTSYDTKNVTVNIMSGGDKVDEVDVASGGKATWKSTVKKLGGKTLYLDRWRPGFLGLPGTGGGSLMLWVPHAAEGGHLDLNVRLNVS</sequence>
<evidence type="ECO:0000256" key="1">
    <source>
        <dbReference type="SAM" id="SignalP"/>
    </source>
</evidence>
<dbReference type="EMBL" id="JAENGZ010003555">
    <property type="protein sequence ID" value="KAG6941432.1"/>
    <property type="molecule type" value="Genomic_DNA"/>
</dbReference>
<dbReference type="VEuPathDB" id="FungiDB:PC110_g22167"/>
<dbReference type="OrthoDB" id="93526at2759"/>
<dbReference type="AlphaFoldDB" id="A0A8T1TK25"/>
<evidence type="ECO:0000313" key="2">
    <source>
        <dbReference type="EMBL" id="KAG6941432.1"/>
    </source>
</evidence>
<accession>A0A8T1TK25</accession>
<gene>
    <name evidence="2" type="ORF">JG687_00019656</name>
</gene>